<keyword evidence="4" id="KW-1185">Reference proteome</keyword>
<feature type="region of interest" description="Disordered" evidence="1">
    <location>
        <begin position="69"/>
        <end position="89"/>
    </location>
</feature>
<protein>
    <recommendedName>
        <fullName evidence="5">DUF4367 domain-containing protein</fullName>
    </recommendedName>
</protein>
<keyword evidence="2" id="KW-0472">Membrane</keyword>
<evidence type="ECO:0000256" key="2">
    <source>
        <dbReference type="SAM" id="Phobius"/>
    </source>
</evidence>
<dbReference type="Proteomes" id="UP001500967">
    <property type="component" value="Unassembled WGS sequence"/>
</dbReference>
<evidence type="ECO:0000256" key="1">
    <source>
        <dbReference type="SAM" id="MobiDB-lite"/>
    </source>
</evidence>
<sequence>MNEVDQAVRWMLTEKAGTVPEPVRLLTGVHAKVRRRRTRRRAVVGALAAIVLLAAGTVAWSTERQDRLVPAARPSADPESAPPSPVTPGWIPAGFPAPRLALDNRSSWMFATSKAGESGPWLVIRVSRDRLVPTVGGGTYTSAEVGDDRADRYDESKDRVPYRELTYQRGSGPWIQISVGNGPPGAPLGITEDDLVAVGRGLVDEERPLPDVLRFATAPPGLVMDGVFTGWDNLHLPYYSFGDPAGPRKHFLPYAGGFGPGGPIRIEARAPDQTEYPSPGVTVEKSRFRAGRWSVTRYDVPGHHDGTLYVAPIGPDRALYIGVDHPFALSDDEMATFISGISTGAEFRCCHDR</sequence>
<dbReference type="EMBL" id="BAAAGX010000004">
    <property type="protein sequence ID" value="GAA0225277.1"/>
    <property type="molecule type" value="Genomic_DNA"/>
</dbReference>
<dbReference type="RefSeq" id="WP_344647364.1">
    <property type="nucleotide sequence ID" value="NZ_BAAAGX010000004.1"/>
</dbReference>
<evidence type="ECO:0008006" key="5">
    <source>
        <dbReference type="Google" id="ProtNLM"/>
    </source>
</evidence>
<organism evidence="3 4">
    <name type="scientific">Cryptosporangium japonicum</name>
    <dbReference type="NCBI Taxonomy" id="80872"/>
    <lineage>
        <taxon>Bacteria</taxon>
        <taxon>Bacillati</taxon>
        <taxon>Actinomycetota</taxon>
        <taxon>Actinomycetes</taxon>
        <taxon>Cryptosporangiales</taxon>
        <taxon>Cryptosporangiaceae</taxon>
        <taxon>Cryptosporangium</taxon>
    </lineage>
</organism>
<feature type="transmembrane region" description="Helical" evidence="2">
    <location>
        <begin position="42"/>
        <end position="60"/>
    </location>
</feature>
<keyword evidence="2" id="KW-0812">Transmembrane</keyword>
<evidence type="ECO:0000313" key="3">
    <source>
        <dbReference type="EMBL" id="GAA0225277.1"/>
    </source>
</evidence>
<name>A0ABN0TMB2_9ACTN</name>
<gene>
    <name evidence="3" type="ORF">GCM10009539_08150</name>
</gene>
<feature type="compositionally biased region" description="Low complexity" evidence="1">
    <location>
        <begin position="70"/>
        <end position="79"/>
    </location>
</feature>
<comment type="caution">
    <text evidence="3">The sequence shown here is derived from an EMBL/GenBank/DDBJ whole genome shotgun (WGS) entry which is preliminary data.</text>
</comment>
<evidence type="ECO:0000313" key="4">
    <source>
        <dbReference type="Proteomes" id="UP001500967"/>
    </source>
</evidence>
<proteinExistence type="predicted"/>
<reference evidence="3 4" key="1">
    <citation type="journal article" date="2019" name="Int. J. Syst. Evol. Microbiol.">
        <title>The Global Catalogue of Microorganisms (GCM) 10K type strain sequencing project: providing services to taxonomists for standard genome sequencing and annotation.</title>
        <authorList>
            <consortium name="The Broad Institute Genomics Platform"/>
            <consortium name="The Broad Institute Genome Sequencing Center for Infectious Disease"/>
            <person name="Wu L."/>
            <person name="Ma J."/>
        </authorList>
    </citation>
    <scope>NUCLEOTIDE SEQUENCE [LARGE SCALE GENOMIC DNA]</scope>
    <source>
        <strain evidence="3 4">JCM 10425</strain>
    </source>
</reference>
<keyword evidence="2" id="KW-1133">Transmembrane helix</keyword>
<accession>A0ABN0TMB2</accession>